<dbReference type="EMBL" id="JWSZ01000001">
    <property type="protein sequence ID" value="KIC59975.1"/>
    <property type="molecule type" value="Genomic_DNA"/>
</dbReference>
<dbReference type="InterPro" id="IPR042261">
    <property type="entry name" value="Lsr2-like_dimerization"/>
</dbReference>
<protein>
    <recommendedName>
        <fullName evidence="6">Lsr2 family protein</fullName>
    </recommendedName>
</protein>
<feature type="domain" description="Lsr2 dimerization" evidence="2">
    <location>
        <begin position="1"/>
        <end position="60"/>
    </location>
</feature>
<keyword evidence="1" id="KW-0238">DNA-binding</keyword>
<dbReference type="InterPro" id="IPR036625">
    <property type="entry name" value="E3-bd_dom_sf"/>
</dbReference>
<dbReference type="InterPro" id="IPR024412">
    <property type="entry name" value="Lsr2_dim_dom"/>
</dbReference>
<dbReference type="InterPro" id="IPR055370">
    <property type="entry name" value="Lsr2_DNA-bd"/>
</dbReference>
<dbReference type="Pfam" id="PF11774">
    <property type="entry name" value="Lsr2"/>
    <property type="match status" value="1"/>
</dbReference>
<dbReference type="Proteomes" id="UP000031202">
    <property type="component" value="Unassembled WGS sequence"/>
</dbReference>
<sequence>MAQKTITQFFDDLDNSPLDGAATITFALERKTYEIDLSDANKEKLREALAPFIKVARPVGSTSTSTRKASGRDLAAVRAWAAQNGHKVSDRGRVPASVLEAYDAAH</sequence>
<feature type="domain" description="Lsr2 DNA-binding" evidence="3">
    <location>
        <begin position="70"/>
        <end position="105"/>
    </location>
</feature>
<evidence type="ECO:0000259" key="2">
    <source>
        <dbReference type="Pfam" id="PF11774"/>
    </source>
</evidence>
<dbReference type="AlphaFoldDB" id="A0A0B4D723"/>
<dbReference type="GO" id="GO:0016746">
    <property type="term" value="F:acyltransferase activity"/>
    <property type="evidence" value="ECO:0007669"/>
    <property type="project" value="InterPro"/>
</dbReference>
<evidence type="ECO:0000259" key="3">
    <source>
        <dbReference type="Pfam" id="PF23359"/>
    </source>
</evidence>
<name>A0A0B4D723_9MICO</name>
<proteinExistence type="predicted"/>
<reference evidence="4 5" key="1">
    <citation type="submission" date="2014-12" db="EMBL/GenBank/DDBJ databases">
        <title>Genome sequencing of Microbacterium hominis TPW29.</title>
        <authorList>
            <person name="Tan P.W."/>
            <person name="Chan K.-G."/>
        </authorList>
    </citation>
    <scope>NUCLEOTIDE SEQUENCE [LARGE SCALE GENOMIC DNA]</scope>
    <source>
        <strain evidence="4 5">TPW29</strain>
    </source>
</reference>
<evidence type="ECO:0000256" key="1">
    <source>
        <dbReference type="ARBA" id="ARBA00023125"/>
    </source>
</evidence>
<evidence type="ECO:0000313" key="4">
    <source>
        <dbReference type="EMBL" id="KIC59975.1"/>
    </source>
</evidence>
<dbReference type="Gene3D" id="3.30.60.230">
    <property type="entry name" value="Lsr2, dimerization domain"/>
    <property type="match status" value="1"/>
</dbReference>
<evidence type="ECO:0008006" key="6">
    <source>
        <dbReference type="Google" id="ProtNLM"/>
    </source>
</evidence>
<dbReference type="Pfam" id="PF23359">
    <property type="entry name" value="Lsr2_DNA-bd"/>
    <property type="match status" value="1"/>
</dbReference>
<dbReference type="GO" id="GO:0003677">
    <property type="term" value="F:DNA binding"/>
    <property type="evidence" value="ECO:0007669"/>
    <property type="project" value="UniProtKB-KW"/>
</dbReference>
<evidence type="ECO:0000313" key="5">
    <source>
        <dbReference type="Proteomes" id="UP000031202"/>
    </source>
</evidence>
<gene>
    <name evidence="4" type="ORF">RM52_00730</name>
</gene>
<dbReference type="Gene3D" id="4.10.320.10">
    <property type="entry name" value="E3-binding domain"/>
    <property type="match status" value="1"/>
</dbReference>
<organism evidence="4 5">
    <name type="scientific">Microbacterium hominis</name>
    <dbReference type="NCBI Taxonomy" id="162426"/>
    <lineage>
        <taxon>Bacteria</taxon>
        <taxon>Bacillati</taxon>
        <taxon>Actinomycetota</taxon>
        <taxon>Actinomycetes</taxon>
        <taxon>Micrococcales</taxon>
        <taxon>Microbacteriaceae</taxon>
        <taxon>Microbacterium</taxon>
    </lineage>
</organism>
<comment type="caution">
    <text evidence="4">The sequence shown here is derived from an EMBL/GenBank/DDBJ whole genome shotgun (WGS) entry which is preliminary data.</text>
</comment>
<dbReference type="RefSeq" id="WP_039411633.1">
    <property type="nucleotide sequence ID" value="NZ_JWSZ01000001.1"/>
</dbReference>
<accession>A0A0B4D723</accession>